<keyword evidence="6" id="KW-1015">Disulfide bond</keyword>
<evidence type="ECO:0000313" key="11">
    <source>
        <dbReference type="Proteomes" id="UP000078544"/>
    </source>
</evidence>
<evidence type="ECO:0000256" key="1">
    <source>
        <dbReference type="ARBA" id="ARBA00004367"/>
    </source>
</evidence>
<evidence type="ECO:0000313" key="10">
    <source>
        <dbReference type="EMBL" id="KZZ87918.1"/>
    </source>
</evidence>
<gene>
    <name evidence="10" type="ORF">AAL_08249</name>
</gene>
<comment type="caution">
    <text evidence="10">The sequence shown here is derived from an EMBL/GenBank/DDBJ whole genome shotgun (WGS) entry which is preliminary data.</text>
</comment>
<dbReference type="InterPro" id="IPR012913">
    <property type="entry name" value="OS9-like_dom"/>
</dbReference>
<feature type="compositionally biased region" description="Basic and acidic residues" evidence="8">
    <location>
        <begin position="479"/>
        <end position="515"/>
    </location>
</feature>
<comment type="similarity">
    <text evidence="2 7">Belongs to the OS-9 family.</text>
</comment>
<evidence type="ECO:0000256" key="4">
    <source>
        <dbReference type="ARBA" id="ARBA00022734"/>
    </source>
</evidence>
<feature type="domain" description="MRH" evidence="9">
    <location>
        <begin position="154"/>
        <end position="302"/>
    </location>
</feature>
<keyword evidence="4 7" id="KW-0430">Lectin</keyword>
<evidence type="ECO:0000256" key="3">
    <source>
        <dbReference type="ARBA" id="ARBA00022729"/>
    </source>
</evidence>
<evidence type="ECO:0000256" key="5">
    <source>
        <dbReference type="ARBA" id="ARBA00022824"/>
    </source>
</evidence>
<keyword evidence="5 7" id="KW-0256">Endoplasmic reticulum</keyword>
<evidence type="ECO:0000256" key="8">
    <source>
        <dbReference type="SAM" id="MobiDB-lite"/>
    </source>
</evidence>
<dbReference type="InterPro" id="IPR044865">
    <property type="entry name" value="MRH_dom"/>
</dbReference>
<feature type="region of interest" description="Disordered" evidence="8">
    <location>
        <begin position="479"/>
        <end position="535"/>
    </location>
</feature>
<dbReference type="GO" id="GO:0030968">
    <property type="term" value="P:endoplasmic reticulum unfolded protein response"/>
    <property type="evidence" value="ECO:0007669"/>
    <property type="project" value="UniProtKB-UniRule"/>
</dbReference>
<dbReference type="OrthoDB" id="448954at2759"/>
<proteinExistence type="inferred from homology"/>
<keyword evidence="11" id="KW-1185">Reference proteome</keyword>
<evidence type="ECO:0000256" key="7">
    <source>
        <dbReference type="RuleBase" id="RU369099"/>
    </source>
</evidence>
<evidence type="ECO:0000256" key="6">
    <source>
        <dbReference type="ARBA" id="ARBA00023157"/>
    </source>
</evidence>
<dbReference type="PROSITE" id="PS51914">
    <property type="entry name" value="MRH"/>
    <property type="match status" value="1"/>
</dbReference>
<keyword evidence="7" id="KW-0472">Membrane</keyword>
<reference evidence="10 11" key="1">
    <citation type="journal article" date="2016" name="Genome Biol. Evol.">
        <title>Divergent and convergent evolution of fungal pathogenicity.</title>
        <authorList>
            <person name="Shang Y."/>
            <person name="Xiao G."/>
            <person name="Zheng P."/>
            <person name="Cen K."/>
            <person name="Zhan S."/>
            <person name="Wang C."/>
        </authorList>
    </citation>
    <scope>NUCLEOTIDE SEQUENCE [LARGE SCALE GENOMIC DNA]</scope>
    <source>
        <strain evidence="10 11">RCEF 2490</strain>
    </source>
</reference>
<dbReference type="Gene3D" id="2.70.130.10">
    <property type="entry name" value="Mannose-6-phosphate receptor binding domain"/>
    <property type="match status" value="1"/>
</dbReference>
<dbReference type="InterPro" id="IPR045149">
    <property type="entry name" value="OS-9-like"/>
</dbReference>
<evidence type="ECO:0000256" key="2">
    <source>
        <dbReference type="ARBA" id="ARBA00009918"/>
    </source>
</evidence>
<dbReference type="GO" id="GO:0030246">
    <property type="term" value="F:carbohydrate binding"/>
    <property type="evidence" value="ECO:0007669"/>
    <property type="project" value="UniProtKB-UniRule"/>
</dbReference>
<dbReference type="Pfam" id="PF07915">
    <property type="entry name" value="PRKCSH"/>
    <property type="match status" value="1"/>
</dbReference>
<dbReference type="PANTHER" id="PTHR15414:SF0">
    <property type="entry name" value="ENDOPLASMIC RETICULUM LECTIN 1"/>
    <property type="match status" value="1"/>
</dbReference>
<evidence type="ECO:0000259" key="9">
    <source>
        <dbReference type="PROSITE" id="PS51914"/>
    </source>
</evidence>
<dbReference type="GO" id="GO:0030970">
    <property type="term" value="P:retrograde protein transport, ER to cytosol"/>
    <property type="evidence" value="ECO:0007669"/>
    <property type="project" value="TreeGrafter"/>
</dbReference>
<dbReference type="Proteomes" id="UP000078544">
    <property type="component" value="Unassembled WGS sequence"/>
</dbReference>
<dbReference type="GO" id="GO:0005788">
    <property type="term" value="C:endoplasmic reticulum lumen"/>
    <property type="evidence" value="ECO:0007669"/>
    <property type="project" value="UniProtKB-UniRule"/>
</dbReference>
<dbReference type="PANTHER" id="PTHR15414">
    <property type="entry name" value="OS-9-RELATED"/>
    <property type="match status" value="1"/>
</dbReference>
<dbReference type="STRING" id="1081109.A0A167VRV1"/>
<sequence length="535" mass="59140">MRRLEFVLLAGLQLGHARSPSFSIHDDLLAFPQFEVVFSPSHVSEKDAQSLVGQSLEHHPTYSADFSQATGRHAQHITTEESAGAADSAGSEHIKGYTYEILNMSPHKYLCSIPIIKPPGPINETESALAKAEEEREYHRAAAKGWELINNFEDTCLYFVSGWWSYSFCKNREIVQYHALAATGHGQVPKRDPNGQEYILGQIPSLPASAATGDWKQRKQRRQRDLDDPANPPAELQVKGDQRYLVQKLEGGTVCDLTGKERNIEVQYQCAPGLQYDKIGWIKEVVTCSYVMMINTPRLCKDVAFQPPVDKAANPIDCQLIVDTADSRQPLLDQHASIADAQTADARETVHLGQDSKDGGKKQTQAVTIGGVVVGGKRVLSTGDEDGGPVKLQQLSNLLVPKPKILEVIVQAASKAEGGKIKELTAEELESLNIDPKAVDEMREELKKLAGDSGWKMEVFQMNEEDEKELLGYVDDAKEAKAKKKKAEEGQREAADSTGRAKDSDSRIKKGVDSDERQEDEAVGSDEQFFNRDEL</sequence>
<protein>
    <recommendedName>
        <fullName evidence="7">Endoplasmic reticulum lectin</fullName>
    </recommendedName>
    <alternativeName>
        <fullName evidence="7">Protein OS-9 homolog</fullName>
    </alternativeName>
</protein>
<organism evidence="10 11">
    <name type="scientific">Moelleriella libera RCEF 2490</name>
    <dbReference type="NCBI Taxonomy" id="1081109"/>
    <lineage>
        <taxon>Eukaryota</taxon>
        <taxon>Fungi</taxon>
        <taxon>Dikarya</taxon>
        <taxon>Ascomycota</taxon>
        <taxon>Pezizomycotina</taxon>
        <taxon>Sordariomycetes</taxon>
        <taxon>Hypocreomycetidae</taxon>
        <taxon>Hypocreales</taxon>
        <taxon>Clavicipitaceae</taxon>
        <taxon>Moelleriella</taxon>
    </lineage>
</organism>
<name>A0A167VRV1_9HYPO</name>
<dbReference type="SUPFAM" id="SSF50911">
    <property type="entry name" value="Mannose 6-phosphate receptor domain"/>
    <property type="match status" value="1"/>
</dbReference>
<feature type="region of interest" description="Disordered" evidence="8">
    <location>
        <begin position="209"/>
        <end position="237"/>
    </location>
</feature>
<dbReference type="AlphaFoldDB" id="A0A167VRV1"/>
<accession>A0A167VRV1</accession>
<dbReference type="EMBL" id="AZGY01000033">
    <property type="protein sequence ID" value="KZZ87918.1"/>
    <property type="molecule type" value="Genomic_DNA"/>
</dbReference>
<comment type="subcellular location">
    <subcellularLocation>
        <location evidence="1 7">Endoplasmic reticulum membrane</location>
        <topology evidence="1 7">Peripheral membrane protein</topology>
        <orientation evidence="1 7">Lumenal side</orientation>
    </subcellularLocation>
</comment>
<dbReference type="GO" id="GO:0005789">
    <property type="term" value="C:endoplasmic reticulum membrane"/>
    <property type="evidence" value="ECO:0007669"/>
    <property type="project" value="UniProtKB-SubCell"/>
</dbReference>
<comment type="function">
    <text evidence="7">Lectin involved in the quality control of the secretory pathway. As a member of the endoplasmic reticulum-associated degradation lumenal (ERAD-L) surveillance system, targets misfolded endoplasmic reticulum lumenal glycoproteins for degradation.</text>
</comment>
<keyword evidence="3" id="KW-0732">Signal</keyword>
<dbReference type="InterPro" id="IPR009011">
    <property type="entry name" value="Man6P_isomerase_rcpt-bd_dom_sf"/>
</dbReference>